<evidence type="ECO:0000313" key="5">
    <source>
        <dbReference type="Proteomes" id="UP000694406"/>
    </source>
</evidence>
<dbReference type="InterPro" id="IPR000566">
    <property type="entry name" value="Lipocln_cytosolic_FA-bd_dom"/>
</dbReference>
<evidence type="ECO:0000313" key="4">
    <source>
        <dbReference type="Ensembl" id="ENSLLTP00000003820.1"/>
    </source>
</evidence>
<evidence type="ECO:0000256" key="2">
    <source>
        <dbReference type="SAM" id="SignalP"/>
    </source>
</evidence>
<dbReference type="PANTHER" id="PTHR11430:SF32">
    <property type="entry name" value="CHLOROPLASTIC LIPOCALIN"/>
    <property type="match status" value="1"/>
</dbReference>
<dbReference type="Ensembl" id="ENSLLTT00000003979.1">
    <property type="protein sequence ID" value="ENSLLTP00000003820.1"/>
    <property type="gene ID" value="ENSLLTG00000002865.1"/>
</dbReference>
<dbReference type="SUPFAM" id="SSF50814">
    <property type="entry name" value="Lipocalins"/>
    <property type="match status" value="1"/>
</dbReference>
<dbReference type="GO" id="GO:0036094">
    <property type="term" value="F:small molecule binding"/>
    <property type="evidence" value="ECO:0007669"/>
    <property type="project" value="InterPro"/>
</dbReference>
<dbReference type="Proteomes" id="UP000694406">
    <property type="component" value="Unplaced"/>
</dbReference>
<feature type="signal peptide" evidence="2">
    <location>
        <begin position="1"/>
        <end position="18"/>
    </location>
</feature>
<comment type="similarity">
    <text evidence="1">Belongs to the calycin superfamily. Lipocalin family.</text>
</comment>
<evidence type="ECO:0000259" key="3">
    <source>
        <dbReference type="Pfam" id="PF00061"/>
    </source>
</evidence>
<dbReference type="InterPro" id="IPR002345">
    <property type="entry name" value="Lipocalin"/>
</dbReference>
<dbReference type="Pfam" id="PF00061">
    <property type="entry name" value="Lipocalin"/>
    <property type="match status" value="1"/>
</dbReference>
<reference evidence="4" key="2">
    <citation type="submission" date="2025-09" db="UniProtKB">
        <authorList>
            <consortium name="Ensembl"/>
        </authorList>
    </citation>
    <scope>IDENTIFICATION</scope>
</reference>
<accession>A0A8C5RL48</accession>
<keyword evidence="2" id="KW-0732">Signal</keyword>
<keyword evidence="5" id="KW-1185">Reference proteome</keyword>
<dbReference type="AlphaFoldDB" id="A0A8C5RL48"/>
<name>A0A8C5RL48_LATLA</name>
<proteinExistence type="inferred from homology"/>
<protein>
    <recommendedName>
        <fullName evidence="3">Lipocalin/cytosolic fatty-acid binding domain-containing protein</fullName>
    </recommendedName>
</protein>
<dbReference type="Gene3D" id="2.40.128.20">
    <property type="match status" value="1"/>
</dbReference>
<organism evidence="4 5">
    <name type="scientific">Laticauda laticaudata</name>
    <name type="common">Blue-ringed sea krait</name>
    <name type="synonym">Blue-lipped sea krait</name>
    <dbReference type="NCBI Taxonomy" id="8630"/>
    <lineage>
        <taxon>Eukaryota</taxon>
        <taxon>Metazoa</taxon>
        <taxon>Chordata</taxon>
        <taxon>Craniata</taxon>
        <taxon>Vertebrata</taxon>
        <taxon>Euteleostomi</taxon>
        <taxon>Lepidosauria</taxon>
        <taxon>Squamata</taxon>
        <taxon>Bifurcata</taxon>
        <taxon>Unidentata</taxon>
        <taxon>Episquamata</taxon>
        <taxon>Toxicofera</taxon>
        <taxon>Serpentes</taxon>
        <taxon>Colubroidea</taxon>
        <taxon>Elapidae</taxon>
        <taxon>Laticaudinae</taxon>
        <taxon>Laticauda</taxon>
    </lineage>
</organism>
<reference evidence="4" key="1">
    <citation type="submission" date="2025-08" db="UniProtKB">
        <authorList>
            <consortium name="Ensembl"/>
        </authorList>
    </citation>
    <scope>IDENTIFICATION</scope>
</reference>
<dbReference type="InterPro" id="IPR012674">
    <property type="entry name" value="Calycin"/>
</dbReference>
<feature type="domain" description="Lipocalin/cytosolic fatty-acid binding" evidence="3">
    <location>
        <begin position="34"/>
        <end position="165"/>
    </location>
</feature>
<sequence length="174" mass="19672">MKSLLFALGLTSATFVQAEQFEDFDLSRIKRDQYITAMTSNCKKMKKMLPHMKASPVTFEQKSADEIKMTIDRNKKKRCKKITSVFKRENGVFTSQGKGCKKTMKQIEMNDISMYTSMNVTRGERQCTVASLTVTNLNDTEMAMDGFRSFADGAGLANENIHTLSRDGMCERSS</sequence>
<dbReference type="PANTHER" id="PTHR11430">
    <property type="entry name" value="LIPOCALIN"/>
    <property type="match status" value="1"/>
</dbReference>
<evidence type="ECO:0000256" key="1">
    <source>
        <dbReference type="ARBA" id="ARBA00006889"/>
    </source>
</evidence>
<feature type="chain" id="PRO_5034532779" description="Lipocalin/cytosolic fatty-acid binding domain-containing protein" evidence="2">
    <location>
        <begin position="19"/>
        <end position="174"/>
    </location>
</feature>